<sequence>MLSLQDKLASNATDQNFLRSVLKFADRVKKMPKSKLTTSFHCFGAEGVYNTRLTNTSIVKKRKRGTIAVQPEAVKRRKVRNGSRRKQHKGQTAKNNPFQKVAGNAKRAHRFAENVQRNEPVAKKAGRSMATKTRIYGN</sequence>
<feature type="region of interest" description="Disordered" evidence="1">
    <location>
        <begin position="69"/>
        <end position="108"/>
    </location>
</feature>
<evidence type="ECO:0000313" key="3">
    <source>
        <dbReference type="Proteomes" id="UP001152795"/>
    </source>
</evidence>
<accession>A0A7D9LC00</accession>
<organism evidence="2 3">
    <name type="scientific">Paramuricea clavata</name>
    <name type="common">Red gorgonian</name>
    <name type="synonym">Violescent sea-whip</name>
    <dbReference type="NCBI Taxonomy" id="317549"/>
    <lineage>
        <taxon>Eukaryota</taxon>
        <taxon>Metazoa</taxon>
        <taxon>Cnidaria</taxon>
        <taxon>Anthozoa</taxon>
        <taxon>Octocorallia</taxon>
        <taxon>Malacalcyonacea</taxon>
        <taxon>Plexauridae</taxon>
        <taxon>Paramuricea</taxon>
    </lineage>
</organism>
<evidence type="ECO:0000313" key="2">
    <source>
        <dbReference type="EMBL" id="CAB4029643.1"/>
    </source>
</evidence>
<comment type="caution">
    <text evidence="2">The sequence shown here is derived from an EMBL/GenBank/DDBJ whole genome shotgun (WGS) entry which is preliminary data.</text>
</comment>
<dbReference type="Proteomes" id="UP001152795">
    <property type="component" value="Unassembled WGS sequence"/>
</dbReference>
<name>A0A7D9LC00_PARCT</name>
<evidence type="ECO:0000256" key="1">
    <source>
        <dbReference type="SAM" id="MobiDB-lite"/>
    </source>
</evidence>
<keyword evidence="3" id="KW-1185">Reference proteome</keyword>
<dbReference type="EMBL" id="CACRXK020016310">
    <property type="protein sequence ID" value="CAB4029643.1"/>
    <property type="molecule type" value="Genomic_DNA"/>
</dbReference>
<feature type="compositionally biased region" description="Basic residues" evidence="1">
    <location>
        <begin position="75"/>
        <end position="91"/>
    </location>
</feature>
<proteinExistence type="predicted"/>
<reference evidence="2" key="1">
    <citation type="submission" date="2020-04" db="EMBL/GenBank/DDBJ databases">
        <authorList>
            <person name="Alioto T."/>
            <person name="Alioto T."/>
            <person name="Gomez Garrido J."/>
        </authorList>
    </citation>
    <scope>NUCLEOTIDE SEQUENCE</scope>
    <source>
        <strain evidence="2">A484AB</strain>
    </source>
</reference>
<protein>
    <submittedName>
        <fullName evidence="2">Uncharacterized protein</fullName>
    </submittedName>
</protein>
<dbReference type="AlphaFoldDB" id="A0A7D9LC00"/>
<gene>
    <name evidence="2" type="ORF">PACLA_8A016057</name>
</gene>